<sequence>MAVITKQIKISSKSENDIIDITEPVADAISESGISNGTITVFVSGSTGAITTIEYEPGLVKDFPEMLSRISPDDINYEHEQRWHDGNGRSHVKASLVGPSLTVPFKDGQLLLGTWQQIVFLELDTRARTRTLVLQIIGE</sequence>
<accession>A0A0F9C2V7</accession>
<evidence type="ECO:0000313" key="2">
    <source>
        <dbReference type="EMBL" id="KKL28514.1"/>
    </source>
</evidence>
<gene>
    <name evidence="2" type="ORF">LCGC14_2374390</name>
</gene>
<comment type="caution">
    <text evidence="2">The sequence shown here is derived from an EMBL/GenBank/DDBJ whole genome shotgun (WGS) entry which is preliminary data.</text>
</comment>
<dbReference type="PANTHER" id="PTHR30615:SF8">
    <property type="entry name" value="UPF0047 PROTEIN C4A8.02C"/>
    <property type="match status" value="1"/>
</dbReference>
<reference evidence="2" key="1">
    <citation type="journal article" date="2015" name="Nature">
        <title>Complex archaea that bridge the gap between prokaryotes and eukaryotes.</title>
        <authorList>
            <person name="Spang A."/>
            <person name="Saw J.H."/>
            <person name="Jorgensen S.L."/>
            <person name="Zaremba-Niedzwiedzka K."/>
            <person name="Martijn J."/>
            <person name="Lind A.E."/>
            <person name="van Eijk R."/>
            <person name="Schleper C."/>
            <person name="Guy L."/>
            <person name="Ettema T.J."/>
        </authorList>
    </citation>
    <scope>NUCLEOTIDE SEQUENCE</scope>
</reference>
<dbReference type="PIRSF" id="PIRSF004681">
    <property type="entry name" value="UCP004681"/>
    <property type="match status" value="1"/>
</dbReference>
<evidence type="ECO:0008006" key="3">
    <source>
        <dbReference type="Google" id="ProtNLM"/>
    </source>
</evidence>
<dbReference type="PANTHER" id="PTHR30615">
    <property type="entry name" value="UNCHARACTERIZED PROTEIN YJBQ-RELATED"/>
    <property type="match status" value="1"/>
</dbReference>
<dbReference type="Pfam" id="PF01894">
    <property type="entry name" value="YjbQ"/>
    <property type="match status" value="1"/>
</dbReference>
<dbReference type="Gene3D" id="2.60.120.460">
    <property type="entry name" value="YjbQ-like"/>
    <property type="match status" value="1"/>
</dbReference>
<name>A0A0F9C2V7_9ZZZZ</name>
<protein>
    <recommendedName>
        <fullName evidence="3">Secondary thiamine-phosphate synthase enzyme</fullName>
    </recommendedName>
</protein>
<dbReference type="EMBL" id="LAZR01035072">
    <property type="protein sequence ID" value="KKL28514.1"/>
    <property type="molecule type" value="Genomic_DNA"/>
</dbReference>
<evidence type="ECO:0000256" key="1">
    <source>
        <dbReference type="ARBA" id="ARBA00005534"/>
    </source>
</evidence>
<dbReference type="SUPFAM" id="SSF111038">
    <property type="entry name" value="YjbQ-like"/>
    <property type="match status" value="1"/>
</dbReference>
<dbReference type="InterPro" id="IPR001602">
    <property type="entry name" value="UPF0047_YjbQ-like"/>
</dbReference>
<proteinExistence type="inferred from homology"/>
<comment type="similarity">
    <text evidence="1">Belongs to the UPF0047 family.</text>
</comment>
<dbReference type="NCBIfam" id="TIGR00149">
    <property type="entry name" value="TIGR00149_YjbQ"/>
    <property type="match status" value="1"/>
</dbReference>
<organism evidence="2">
    <name type="scientific">marine sediment metagenome</name>
    <dbReference type="NCBI Taxonomy" id="412755"/>
    <lineage>
        <taxon>unclassified sequences</taxon>
        <taxon>metagenomes</taxon>
        <taxon>ecological metagenomes</taxon>
    </lineage>
</organism>
<dbReference type="InterPro" id="IPR035917">
    <property type="entry name" value="YjbQ-like_sf"/>
</dbReference>
<dbReference type="AlphaFoldDB" id="A0A0F9C2V7"/>